<feature type="non-terminal residue" evidence="4">
    <location>
        <position position="1"/>
    </location>
</feature>
<dbReference type="SMART" id="SM00831">
    <property type="entry name" value="Cation_ATPase_N"/>
    <property type="match status" value="1"/>
</dbReference>
<keyword evidence="2" id="KW-0812">Transmembrane</keyword>
<comment type="caution">
    <text evidence="4">The sequence shown here is derived from an EMBL/GenBank/DDBJ whole genome shotgun (WGS) entry which is preliminary data.</text>
</comment>
<dbReference type="InterPro" id="IPR004014">
    <property type="entry name" value="ATPase_P-typ_cation-transptr_N"/>
</dbReference>
<proteinExistence type="predicted"/>
<evidence type="ECO:0000256" key="2">
    <source>
        <dbReference type="SAM" id="Phobius"/>
    </source>
</evidence>
<evidence type="ECO:0000313" key="5">
    <source>
        <dbReference type="Proteomes" id="UP001187471"/>
    </source>
</evidence>
<gene>
    <name evidence="4" type="ORF">RJ640_006859</name>
</gene>
<keyword evidence="2" id="KW-1133">Transmembrane helix</keyword>
<protein>
    <recommendedName>
        <fullName evidence="3">Cation-transporting P-type ATPase N-terminal domain-containing protein</fullName>
    </recommendedName>
</protein>
<evidence type="ECO:0000313" key="4">
    <source>
        <dbReference type="EMBL" id="KAK2985596.1"/>
    </source>
</evidence>
<keyword evidence="1" id="KW-0460">Magnesium</keyword>
<dbReference type="SUPFAM" id="SSF81665">
    <property type="entry name" value="Calcium ATPase, transmembrane domain M"/>
    <property type="match status" value="1"/>
</dbReference>
<dbReference type="Gene3D" id="1.20.1110.10">
    <property type="entry name" value="Calcium-transporting ATPase, transmembrane domain"/>
    <property type="match status" value="1"/>
</dbReference>
<keyword evidence="5" id="KW-1185">Reference proteome</keyword>
<accession>A0AA88RMD8</accession>
<feature type="domain" description="Cation-transporting P-type ATPase N-terminal" evidence="3">
    <location>
        <begin position="3"/>
        <end position="77"/>
    </location>
</feature>
<feature type="transmembrane region" description="Helical" evidence="2">
    <location>
        <begin position="84"/>
        <end position="106"/>
    </location>
</feature>
<sequence>MENAYARSVTEVLEAFSVDATKGLNDFQVAEHGRMYGRNVLPQEENTPFWKLVLKQFNDLLVKILIAAAIVSFLLAMINGETGLTAFLEPSVILMILAANAAVGVITETNAEKALE</sequence>
<dbReference type="PANTHER" id="PTHR42861">
    <property type="entry name" value="CALCIUM-TRANSPORTING ATPASE"/>
    <property type="match status" value="1"/>
</dbReference>
<dbReference type="AlphaFoldDB" id="A0AA88RMD8"/>
<evidence type="ECO:0000256" key="1">
    <source>
        <dbReference type="ARBA" id="ARBA00022842"/>
    </source>
</evidence>
<dbReference type="EMBL" id="JAVXUO010001134">
    <property type="protein sequence ID" value="KAK2985596.1"/>
    <property type="molecule type" value="Genomic_DNA"/>
</dbReference>
<name>A0AA88RMD8_9ASTE</name>
<dbReference type="Gene3D" id="2.70.150.10">
    <property type="entry name" value="Calcium-transporting ATPase, cytoplasmic transduction domain A"/>
    <property type="match status" value="1"/>
</dbReference>
<dbReference type="Pfam" id="PF00690">
    <property type="entry name" value="Cation_ATPase_N"/>
    <property type="match status" value="1"/>
</dbReference>
<organism evidence="4 5">
    <name type="scientific">Escallonia rubra</name>
    <dbReference type="NCBI Taxonomy" id="112253"/>
    <lineage>
        <taxon>Eukaryota</taxon>
        <taxon>Viridiplantae</taxon>
        <taxon>Streptophyta</taxon>
        <taxon>Embryophyta</taxon>
        <taxon>Tracheophyta</taxon>
        <taxon>Spermatophyta</taxon>
        <taxon>Magnoliopsida</taxon>
        <taxon>eudicotyledons</taxon>
        <taxon>Gunneridae</taxon>
        <taxon>Pentapetalae</taxon>
        <taxon>asterids</taxon>
        <taxon>campanulids</taxon>
        <taxon>Escalloniales</taxon>
        <taxon>Escalloniaceae</taxon>
        <taxon>Escallonia</taxon>
    </lineage>
</organism>
<reference evidence="4" key="1">
    <citation type="submission" date="2022-12" db="EMBL/GenBank/DDBJ databases">
        <title>Draft genome assemblies for two species of Escallonia (Escalloniales).</title>
        <authorList>
            <person name="Chanderbali A."/>
            <person name="Dervinis C."/>
            <person name="Anghel I."/>
            <person name="Soltis D."/>
            <person name="Soltis P."/>
            <person name="Zapata F."/>
        </authorList>
    </citation>
    <scope>NUCLEOTIDE SEQUENCE</scope>
    <source>
        <strain evidence="4">UCBG92.1500</strain>
        <tissue evidence="4">Leaf</tissue>
    </source>
</reference>
<evidence type="ECO:0000259" key="3">
    <source>
        <dbReference type="SMART" id="SM00831"/>
    </source>
</evidence>
<keyword evidence="2" id="KW-0472">Membrane</keyword>
<feature type="transmembrane region" description="Helical" evidence="2">
    <location>
        <begin position="60"/>
        <end position="78"/>
    </location>
</feature>
<dbReference type="Proteomes" id="UP001187471">
    <property type="component" value="Unassembled WGS sequence"/>
</dbReference>
<dbReference type="InterPro" id="IPR023298">
    <property type="entry name" value="ATPase_P-typ_TM_dom_sf"/>
</dbReference>